<feature type="transmembrane region" description="Helical" evidence="1">
    <location>
        <begin position="243"/>
        <end position="263"/>
    </location>
</feature>
<proteinExistence type="predicted"/>
<keyword evidence="4" id="KW-1185">Reference proteome</keyword>
<sequence length="327" mass="34125">MLAGLLAALGAGMLWGLVFVVPLMLGEYPGIVLAFGRYIAFGVLAVALAWMDRAALARLSRADWIEAGKLALVGNLLYYATLASAIQLAGAPVPTLMIGTLPVVIAICANLTERRAGNAADVVAWRRLALPLVVILAGLVVVQFDSAAHATDAGGQEGARGGLRYVAGLLLAAVAVASWTWYPIRNARWLRARGAGLARPWATAQGLVTLPLALAAAAGFALWEGATASAAAFEWPFGPRPLAFVGLMLLTGLAASWLGTLLWNRASHLLPPAFAGQLIVFETLAALLYAFLWYGRWPGLGEAVGIVLLVAGVLLGVRVFRPAATGS</sequence>
<dbReference type="Pfam" id="PF00892">
    <property type="entry name" value="EamA"/>
    <property type="match status" value="1"/>
</dbReference>
<name>A0ABZ1AQ48_AROEV</name>
<feature type="transmembrane region" description="Helical" evidence="1">
    <location>
        <begin position="70"/>
        <end position="89"/>
    </location>
</feature>
<protein>
    <submittedName>
        <fullName evidence="3">DMT family transporter</fullName>
    </submittedName>
</protein>
<feature type="transmembrane region" description="Helical" evidence="1">
    <location>
        <begin position="300"/>
        <end position="320"/>
    </location>
</feature>
<evidence type="ECO:0000313" key="3">
    <source>
        <dbReference type="EMBL" id="WRL47014.1"/>
    </source>
</evidence>
<keyword evidence="1" id="KW-0472">Membrane</keyword>
<evidence type="ECO:0000256" key="1">
    <source>
        <dbReference type="SAM" id="Phobius"/>
    </source>
</evidence>
<accession>A0ABZ1AQ48</accession>
<feature type="transmembrane region" description="Helical" evidence="1">
    <location>
        <begin position="95"/>
        <end position="112"/>
    </location>
</feature>
<feature type="transmembrane region" description="Helical" evidence="1">
    <location>
        <begin position="124"/>
        <end position="142"/>
    </location>
</feature>
<dbReference type="Proteomes" id="UP001626593">
    <property type="component" value="Chromosome"/>
</dbReference>
<feature type="transmembrane region" description="Helical" evidence="1">
    <location>
        <begin position="162"/>
        <end position="182"/>
    </location>
</feature>
<feature type="transmembrane region" description="Helical" evidence="1">
    <location>
        <begin position="275"/>
        <end position="294"/>
    </location>
</feature>
<feature type="domain" description="EamA" evidence="2">
    <location>
        <begin position="3"/>
        <end position="111"/>
    </location>
</feature>
<dbReference type="RefSeq" id="WP_407279657.1">
    <property type="nucleotide sequence ID" value="NZ_CP141259.1"/>
</dbReference>
<reference evidence="3 4" key="1">
    <citation type="submission" date="2023-12" db="EMBL/GenBank/DDBJ databases">
        <title>A. evansii MAY27, complete genome.</title>
        <authorList>
            <person name="Wang Y."/>
        </authorList>
    </citation>
    <scope>NUCLEOTIDE SEQUENCE [LARGE SCALE GENOMIC DNA]</scope>
    <source>
        <strain evidence="3 4">MAY27</strain>
    </source>
</reference>
<evidence type="ECO:0000313" key="4">
    <source>
        <dbReference type="Proteomes" id="UP001626593"/>
    </source>
</evidence>
<dbReference type="EMBL" id="CP141259">
    <property type="protein sequence ID" value="WRL47014.1"/>
    <property type="molecule type" value="Genomic_DNA"/>
</dbReference>
<dbReference type="InterPro" id="IPR037185">
    <property type="entry name" value="EmrE-like"/>
</dbReference>
<dbReference type="InterPro" id="IPR000620">
    <property type="entry name" value="EamA_dom"/>
</dbReference>
<feature type="transmembrane region" description="Helical" evidence="1">
    <location>
        <begin position="30"/>
        <end position="50"/>
    </location>
</feature>
<keyword evidence="1" id="KW-0812">Transmembrane</keyword>
<dbReference type="SUPFAM" id="SSF103481">
    <property type="entry name" value="Multidrug resistance efflux transporter EmrE"/>
    <property type="match status" value="1"/>
</dbReference>
<gene>
    <name evidence="3" type="ORF">U5817_02860</name>
</gene>
<feature type="transmembrane region" description="Helical" evidence="1">
    <location>
        <begin position="202"/>
        <end position="223"/>
    </location>
</feature>
<keyword evidence="1" id="KW-1133">Transmembrane helix</keyword>
<evidence type="ECO:0000259" key="2">
    <source>
        <dbReference type="Pfam" id="PF00892"/>
    </source>
</evidence>
<organism evidence="3 4">
    <name type="scientific">Aromatoleum evansii</name>
    <name type="common">Azoarcus evansii</name>
    <dbReference type="NCBI Taxonomy" id="59406"/>
    <lineage>
        <taxon>Bacteria</taxon>
        <taxon>Pseudomonadati</taxon>
        <taxon>Pseudomonadota</taxon>
        <taxon>Betaproteobacteria</taxon>
        <taxon>Rhodocyclales</taxon>
        <taxon>Rhodocyclaceae</taxon>
        <taxon>Aromatoleum</taxon>
    </lineage>
</organism>